<proteinExistence type="predicted"/>
<evidence type="ECO:0000313" key="4">
    <source>
        <dbReference type="Proteomes" id="UP000269591"/>
    </source>
</evidence>
<gene>
    <name evidence="3" type="ORF">DMP06_07920</name>
</gene>
<name>A0A3N0AVZ2_9ACTN</name>
<sequence length="453" mass="51871">MFKRKAYNSLVEWKRVSNGSTAALVEGARRIGKSTVAEAFAQAEYTDYLLLDFSKESADVRRNFQENIGNLDAFFRNLFLLKGKSLKPKESVIIFDEVQLFPLARQAIKELVKDGRYHYIETGSLISIKQNTKDILIPSEEYRIKMYPMDFEEFLWAKDNAVTADAIREAFDRKRALGDGIHRTIMKSFREYMAIGGMPQAVAAFVNGATFEQIDFTKRAILSLYEEDLHKYGSEQNGRVSAMFNMVSQQLGNPNMHFKFAAIDKNARYDRLVNSLEFLKESMTVNVCENVTSPEVFMNLYVQKENFKMFMADTGLLVTQAMGNQGTAQESLYKALIFDKLGTNLGMVMENMVAQMLTANGHVLHFHEFEHAAKSGDGILKQPKKYEIDFILVRGKHVCPIEVKSSSYRTHRSLDAFFEKYNAKASERYVLYTKDLQREGEVVYLPLYMAMCL</sequence>
<evidence type="ECO:0000259" key="2">
    <source>
        <dbReference type="Pfam" id="PF13635"/>
    </source>
</evidence>
<dbReference type="Pfam" id="PF13173">
    <property type="entry name" value="AAA_14"/>
    <property type="match status" value="1"/>
</dbReference>
<dbReference type="EMBL" id="QIBX01000014">
    <property type="protein sequence ID" value="RNL39045.1"/>
    <property type="molecule type" value="Genomic_DNA"/>
</dbReference>
<dbReference type="InterPro" id="IPR025420">
    <property type="entry name" value="DUF4143"/>
</dbReference>
<organism evidence="3 4">
    <name type="scientific">Slackia equolifaciens</name>
    <dbReference type="NCBI Taxonomy" id="498718"/>
    <lineage>
        <taxon>Bacteria</taxon>
        <taxon>Bacillati</taxon>
        <taxon>Actinomycetota</taxon>
        <taxon>Coriobacteriia</taxon>
        <taxon>Eggerthellales</taxon>
        <taxon>Eggerthellaceae</taxon>
        <taxon>Slackia</taxon>
    </lineage>
</organism>
<evidence type="ECO:0000313" key="3">
    <source>
        <dbReference type="EMBL" id="RNL39045.1"/>
    </source>
</evidence>
<dbReference type="SUPFAM" id="SSF52540">
    <property type="entry name" value="P-loop containing nucleoside triphosphate hydrolases"/>
    <property type="match status" value="1"/>
</dbReference>
<dbReference type="OrthoDB" id="9804306at2"/>
<comment type="caution">
    <text evidence="3">The sequence shown here is derived from an EMBL/GenBank/DDBJ whole genome shotgun (WGS) entry which is preliminary data.</text>
</comment>
<dbReference type="PANTHER" id="PTHR33295">
    <property type="entry name" value="ATPASE"/>
    <property type="match status" value="1"/>
</dbReference>
<feature type="domain" description="DUF4143" evidence="2">
    <location>
        <begin position="226"/>
        <end position="406"/>
    </location>
</feature>
<evidence type="ECO:0000259" key="1">
    <source>
        <dbReference type="Pfam" id="PF13173"/>
    </source>
</evidence>
<dbReference type="Proteomes" id="UP000269591">
    <property type="component" value="Unassembled WGS sequence"/>
</dbReference>
<protein>
    <submittedName>
        <fullName evidence="3">AAA+ family ATPase</fullName>
    </submittedName>
</protein>
<dbReference type="RefSeq" id="WP_123209200.1">
    <property type="nucleotide sequence ID" value="NZ_JBHTHO010000017.1"/>
</dbReference>
<dbReference type="InterPro" id="IPR041682">
    <property type="entry name" value="AAA_14"/>
</dbReference>
<keyword evidence="4" id="KW-1185">Reference proteome</keyword>
<feature type="domain" description="AAA" evidence="1">
    <location>
        <begin position="22"/>
        <end position="155"/>
    </location>
</feature>
<dbReference type="PANTHER" id="PTHR33295:SF7">
    <property type="entry name" value="ATPASE"/>
    <property type="match status" value="1"/>
</dbReference>
<reference evidence="4" key="1">
    <citation type="submission" date="2018-05" db="EMBL/GenBank/DDBJ databases">
        <title>Genome Sequencing of selected type strains of the family Eggerthellaceae.</title>
        <authorList>
            <person name="Danylec N."/>
            <person name="Stoll D.A."/>
            <person name="Doetsch A."/>
            <person name="Huch M."/>
        </authorList>
    </citation>
    <scope>NUCLEOTIDE SEQUENCE [LARGE SCALE GENOMIC DNA]</scope>
    <source>
        <strain evidence="4">DSM 24851</strain>
    </source>
</reference>
<dbReference type="Gene3D" id="3.40.50.300">
    <property type="entry name" value="P-loop containing nucleotide triphosphate hydrolases"/>
    <property type="match status" value="1"/>
</dbReference>
<dbReference type="Pfam" id="PF13635">
    <property type="entry name" value="DUF4143"/>
    <property type="match status" value="1"/>
</dbReference>
<dbReference type="AlphaFoldDB" id="A0A3N0AVZ2"/>
<accession>A0A3N0AVZ2</accession>
<dbReference type="InterPro" id="IPR027417">
    <property type="entry name" value="P-loop_NTPase"/>
</dbReference>